<keyword evidence="5" id="KW-1185">Reference proteome</keyword>
<evidence type="ECO:0000313" key="11">
    <source>
        <dbReference type="RefSeq" id="XP_055892176.1"/>
    </source>
</evidence>
<feature type="chain" id="PRO_5044702933" evidence="1">
    <location>
        <begin position="20"/>
        <end position="289"/>
    </location>
</feature>
<dbReference type="RefSeq" id="XP_055892181.1">
    <property type="nucleotide sequence ID" value="XM_056036206.1"/>
</dbReference>
<evidence type="ECO:0000313" key="13">
    <source>
        <dbReference type="RefSeq" id="XP_055892178.1"/>
    </source>
</evidence>
<accession>A0A9W3AYA9</accession>
<evidence type="ECO:0000313" key="21">
    <source>
        <dbReference type="RefSeq" id="XP_055892187.1"/>
    </source>
</evidence>
<dbReference type="Proteomes" id="UP001165740">
    <property type="component" value="Chromosome 7"/>
</dbReference>
<evidence type="ECO:0000313" key="19">
    <source>
        <dbReference type="RefSeq" id="XP_055892185.1"/>
    </source>
</evidence>
<feature type="signal peptide" evidence="1">
    <location>
        <begin position="1"/>
        <end position="19"/>
    </location>
</feature>
<dbReference type="RefSeq" id="XP_055892174.1">
    <property type="nucleotide sequence ID" value="XM_056036199.1"/>
</dbReference>
<evidence type="ECO:0000259" key="4">
    <source>
        <dbReference type="PROSITE" id="PS51379"/>
    </source>
</evidence>
<feature type="domain" description="4Fe-4S ferredoxin-type" evidence="4">
    <location>
        <begin position="6"/>
        <end position="35"/>
    </location>
</feature>
<dbReference type="RefSeq" id="XP_055892184.1">
    <property type="nucleotide sequence ID" value="XM_056036209.1"/>
</dbReference>
<evidence type="ECO:0000313" key="7">
    <source>
        <dbReference type="RefSeq" id="XP_055892172.1"/>
    </source>
</evidence>
<evidence type="ECO:0000259" key="3">
    <source>
        <dbReference type="PROSITE" id="PS50982"/>
    </source>
</evidence>
<evidence type="ECO:0000313" key="16">
    <source>
        <dbReference type="RefSeq" id="XP_055892182.1"/>
    </source>
</evidence>
<dbReference type="RefSeq" id="XP_055892180.1">
    <property type="nucleotide sequence ID" value="XM_056036205.1"/>
</dbReference>
<proteinExistence type="predicted"/>
<evidence type="ECO:0000313" key="6">
    <source>
        <dbReference type="RefSeq" id="XP_055892171.1"/>
    </source>
</evidence>
<dbReference type="InterPro" id="IPR017896">
    <property type="entry name" value="4Fe4S_Fe-S-bd"/>
</dbReference>
<dbReference type="RefSeq" id="XP_055892186.1">
    <property type="nucleotide sequence ID" value="XM_056036211.1"/>
</dbReference>
<dbReference type="InterPro" id="IPR017900">
    <property type="entry name" value="4Fe4S_Fe_S_CS"/>
</dbReference>
<evidence type="ECO:0000313" key="9">
    <source>
        <dbReference type="RefSeq" id="XP_055892174.1"/>
    </source>
</evidence>
<dbReference type="PROSITE" id="PS50280">
    <property type="entry name" value="SET"/>
    <property type="match status" value="1"/>
</dbReference>
<organism evidence="5 18">
    <name type="scientific">Biomphalaria glabrata</name>
    <name type="common">Bloodfluke planorb</name>
    <name type="synonym">Freshwater snail</name>
    <dbReference type="NCBI Taxonomy" id="6526"/>
    <lineage>
        <taxon>Eukaryota</taxon>
        <taxon>Metazoa</taxon>
        <taxon>Spiralia</taxon>
        <taxon>Lophotrochozoa</taxon>
        <taxon>Mollusca</taxon>
        <taxon>Gastropoda</taxon>
        <taxon>Heterobranchia</taxon>
        <taxon>Euthyneura</taxon>
        <taxon>Panpulmonata</taxon>
        <taxon>Hygrophila</taxon>
        <taxon>Lymnaeoidea</taxon>
        <taxon>Planorbidae</taxon>
        <taxon>Biomphalaria</taxon>
    </lineage>
</organism>
<dbReference type="Pfam" id="PF21549">
    <property type="entry name" value="PRDM2_PR"/>
    <property type="match status" value="1"/>
</dbReference>
<dbReference type="Gene3D" id="2.170.270.10">
    <property type="entry name" value="SET domain"/>
    <property type="match status" value="1"/>
</dbReference>
<dbReference type="RefSeq" id="XP_055892173.1">
    <property type="nucleotide sequence ID" value="XM_056036198.1"/>
</dbReference>
<evidence type="ECO:0000313" key="17">
    <source>
        <dbReference type="RefSeq" id="XP_055892183.1"/>
    </source>
</evidence>
<evidence type="ECO:0000256" key="1">
    <source>
        <dbReference type="SAM" id="SignalP"/>
    </source>
</evidence>
<dbReference type="RefSeq" id="XP_055892175.1">
    <property type="nucleotide sequence ID" value="XM_056036200.1"/>
</dbReference>
<reference evidence="6 7" key="1">
    <citation type="submission" date="2025-04" db="UniProtKB">
        <authorList>
            <consortium name="RefSeq"/>
        </authorList>
    </citation>
    <scope>IDENTIFICATION</scope>
</reference>
<dbReference type="RefSeq" id="XP_055892183.1">
    <property type="nucleotide sequence ID" value="XM_056036208.1"/>
</dbReference>
<protein>
    <submittedName>
        <fullName evidence="6 7">PR domain zinc finger protein 4-like</fullName>
    </submittedName>
</protein>
<dbReference type="GeneID" id="106067024"/>
<dbReference type="CDD" id="cd10534">
    <property type="entry name" value="PR-SET_PRDM-like"/>
    <property type="match status" value="1"/>
</dbReference>
<evidence type="ECO:0000259" key="2">
    <source>
        <dbReference type="PROSITE" id="PS50280"/>
    </source>
</evidence>
<evidence type="ECO:0000313" key="14">
    <source>
        <dbReference type="RefSeq" id="XP_055892180.1"/>
    </source>
</evidence>
<dbReference type="SMART" id="SM00391">
    <property type="entry name" value="MBD"/>
    <property type="match status" value="1"/>
</dbReference>
<dbReference type="RefSeq" id="XP_055892172.1">
    <property type="nucleotide sequence ID" value="XM_056036197.1"/>
</dbReference>
<evidence type="ECO:0000313" key="15">
    <source>
        <dbReference type="RefSeq" id="XP_055892181.1"/>
    </source>
</evidence>
<dbReference type="SUPFAM" id="SSF82199">
    <property type="entry name" value="SET domain"/>
    <property type="match status" value="1"/>
</dbReference>
<dbReference type="GO" id="GO:0003677">
    <property type="term" value="F:DNA binding"/>
    <property type="evidence" value="ECO:0007669"/>
    <property type="project" value="InterPro"/>
</dbReference>
<evidence type="ECO:0000313" key="8">
    <source>
        <dbReference type="RefSeq" id="XP_055892173.1"/>
    </source>
</evidence>
<dbReference type="PROSITE" id="PS51379">
    <property type="entry name" value="4FE4S_FER_2"/>
    <property type="match status" value="1"/>
</dbReference>
<dbReference type="RefSeq" id="XP_055892185.1">
    <property type="nucleotide sequence ID" value="XM_056036210.1"/>
</dbReference>
<dbReference type="RefSeq" id="XP_055892177.1">
    <property type="nucleotide sequence ID" value="XM_056036202.1"/>
</dbReference>
<dbReference type="PROSITE" id="PS50982">
    <property type="entry name" value="MBD"/>
    <property type="match status" value="1"/>
</dbReference>
<dbReference type="OrthoDB" id="6433683at2759"/>
<feature type="domain" description="MBD" evidence="3">
    <location>
        <begin position="200"/>
        <end position="271"/>
    </location>
</feature>
<dbReference type="RefSeq" id="XP_055892171.1">
    <property type="nucleotide sequence ID" value="XM_056036196.1"/>
</dbReference>
<dbReference type="SUPFAM" id="SSF54171">
    <property type="entry name" value="DNA-binding domain"/>
    <property type="match status" value="1"/>
</dbReference>
<dbReference type="InterPro" id="IPR001739">
    <property type="entry name" value="Methyl_CpG_DNA-bd"/>
</dbReference>
<keyword evidence="1" id="KW-0732">Signal</keyword>
<dbReference type="RefSeq" id="XP_055892176.1">
    <property type="nucleotide sequence ID" value="XM_056036201.1"/>
</dbReference>
<dbReference type="RefSeq" id="XP_055892187.1">
    <property type="nucleotide sequence ID" value="XM_056036212.1"/>
</dbReference>
<dbReference type="RefSeq" id="XP_055892182.1">
    <property type="nucleotide sequence ID" value="XM_056036207.1"/>
</dbReference>
<gene>
    <name evidence="6 7 8 9 10 11 12 13 14 15 16 17 18 19 20 21" type="primary">LOC106067024</name>
</gene>
<evidence type="ECO:0000313" key="12">
    <source>
        <dbReference type="RefSeq" id="XP_055892177.1"/>
    </source>
</evidence>
<evidence type="ECO:0000313" key="10">
    <source>
        <dbReference type="RefSeq" id="XP_055892175.1"/>
    </source>
</evidence>
<dbReference type="AlphaFoldDB" id="A0A9W3AYA9"/>
<evidence type="ECO:0000313" key="20">
    <source>
        <dbReference type="RefSeq" id="XP_055892186.1"/>
    </source>
</evidence>
<feature type="domain" description="SET" evidence="2">
    <location>
        <begin position="56"/>
        <end position="170"/>
    </location>
</feature>
<dbReference type="RefSeq" id="XP_055892178.1">
    <property type="nucleotide sequence ID" value="XM_056036203.1"/>
</dbReference>
<dbReference type="InterPro" id="IPR046341">
    <property type="entry name" value="SET_dom_sf"/>
</dbReference>
<dbReference type="Pfam" id="PF01429">
    <property type="entry name" value="MBD"/>
    <property type="match status" value="1"/>
</dbReference>
<dbReference type="InterPro" id="IPR016177">
    <property type="entry name" value="DNA-bd_dom_sf"/>
</dbReference>
<sequence>MTSLTAKLLISLDCTGCSACSFHCPRYKSHHHHPDSIDHSYVIYGDPNFCHLSLPTALAFKKSTIPEVGIGVFAQRFIPAGTLFGPLIGVSSQLQDNVGDFHYTYQVFRRGRFLYKLNCSDQRRSNWMRFVKRARHECESTAIACECWGDIYYKTTSDLYEDQELLIISATKDLKIPVNGDFEEMSHVENLKIQSKNNVENTNKGNSIENLNAWQLQIVRRKSGKSAGLCDVYYISPTKKRLRSTNELLKYVTLKKLHLDISKFIFSKTILKAKGYFENPTKWPPIEYQ</sequence>
<dbReference type="Gene3D" id="3.30.890.10">
    <property type="entry name" value="Methyl-cpg-binding Protein 2, Chain A"/>
    <property type="match status" value="1"/>
</dbReference>
<evidence type="ECO:0000313" key="5">
    <source>
        <dbReference type="Proteomes" id="UP001165740"/>
    </source>
</evidence>
<dbReference type="InterPro" id="IPR001214">
    <property type="entry name" value="SET_dom"/>
</dbReference>
<evidence type="ECO:0000313" key="18">
    <source>
        <dbReference type="RefSeq" id="XP_055892184.1"/>
    </source>
</evidence>
<dbReference type="PROSITE" id="PS00198">
    <property type="entry name" value="4FE4S_FER_1"/>
    <property type="match status" value="1"/>
</dbReference>
<name>A0A9W3AYA9_BIOGL</name>